<protein>
    <submittedName>
        <fullName evidence="1">BgTH12-05607</fullName>
    </submittedName>
</protein>
<dbReference type="EMBL" id="CAJHIT010000008">
    <property type="protein sequence ID" value="CAD6503863.1"/>
    <property type="molecule type" value="Genomic_DNA"/>
</dbReference>
<gene>
    <name evidence="1" type="ORF">BGTH12_LOCUS5221</name>
</gene>
<accession>A0A9W4D481</accession>
<proteinExistence type="predicted"/>
<evidence type="ECO:0000313" key="2">
    <source>
        <dbReference type="Proteomes" id="UP000683417"/>
    </source>
</evidence>
<reference evidence="1" key="1">
    <citation type="submission" date="2020-10" db="EMBL/GenBank/DDBJ databases">
        <authorList>
            <person name="Muller C M."/>
        </authorList>
    </citation>
    <scope>NUCLEOTIDE SEQUENCE</scope>
    <source>
        <strain evidence="1">THUN-12</strain>
    </source>
</reference>
<evidence type="ECO:0000313" key="1">
    <source>
        <dbReference type="EMBL" id="CAD6503863.1"/>
    </source>
</evidence>
<name>A0A9W4D481_BLUGR</name>
<sequence length="13" mass="1680">MLWLFRCLLHPNH</sequence>
<organism evidence="1 2">
    <name type="scientific">Blumeria graminis f. sp. triticale</name>
    <dbReference type="NCBI Taxonomy" id="1689686"/>
    <lineage>
        <taxon>Eukaryota</taxon>
        <taxon>Fungi</taxon>
        <taxon>Dikarya</taxon>
        <taxon>Ascomycota</taxon>
        <taxon>Pezizomycotina</taxon>
        <taxon>Leotiomycetes</taxon>
        <taxon>Erysiphales</taxon>
        <taxon>Erysiphaceae</taxon>
        <taxon>Blumeria</taxon>
    </lineage>
</organism>
<dbReference type="Proteomes" id="UP000683417">
    <property type="component" value="Unassembled WGS sequence"/>
</dbReference>
<comment type="caution">
    <text evidence="1">The sequence shown here is derived from an EMBL/GenBank/DDBJ whole genome shotgun (WGS) entry which is preliminary data.</text>
</comment>